<evidence type="ECO:0000256" key="1">
    <source>
        <dbReference type="ARBA" id="ARBA00004370"/>
    </source>
</evidence>
<evidence type="ECO:0000256" key="3">
    <source>
        <dbReference type="ARBA" id="ARBA00022723"/>
    </source>
</evidence>
<proteinExistence type="predicted"/>
<evidence type="ECO:0000313" key="12">
    <source>
        <dbReference type="EMBL" id="CAE7264666.1"/>
    </source>
</evidence>
<evidence type="ECO:0000256" key="8">
    <source>
        <dbReference type="PROSITE-ProRule" id="PRU00175"/>
    </source>
</evidence>
<sequence>EGVWLFTGGNPAEAPLFQRCSQGQARYVSPEGRLVMGNASYGVSYGEDLRCSWEIWPSGQEAEGTLLLKMNVTSLRYDGDYLELIRLDFTGSAVSGSSMLARGPAFLSSEVDGPVRVEFRSFRDDRRRVSLLDLGIWSVEWSYKAPVVTTTPFRYAAPAPSNPPNELHTARTIAIVTMSLACALPLVYGIFWLRKRLRAGLQEPPSTQVPPGLDLKGLEDLHPSCKPQVLGASVASQLACSVCLSNFQPGDVCRKLPCNHYFHQECIDCWLKKAKSCPTCRGDLLGMQEIRMSDHDPEAALPEDGMETTAALEEPEPVQRTGDDQGTEQVSDGPEVRMAI</sequence>
<dbReference type="InterPro" id="IPR001841">
    <property type="entry name" value="Znf_RING"/>
</dbReference>
<keyword evidence="4 8" id="KW-0863">Zinc-finger</keyword>
<organism evidence="12 13">
    <name type="scientific">Symbiodinium necroappetens</name>
    <dbReference type="NCBI Taxonomy" id="1628268"/>
    <lineage>
        <taxon>Eukaryota</taxon>
        <taxon>Sar</taxon>
        <taxon>Alveolata</taxon>
        <taxon>Dinophyceae</taxon>
        <taxon>Suessiales</taxon>
        <taxon>Symbiodiniaceae</taxon>
        <taxon>Symbiodinium</taxon>
    </lineage>
</organism>
<dbReference type="PANTHER" id="PTHR46539">
    <property type="entry name" value="E3 UBIQUITIN-PROTEIN LIGASE ATL42"/>
    <property type="match status" value="1"/>
</dbReference>
<dbReference type="PROSITE" id="PS50089">
    <property type="entry name" value="ZF_RING_2"/>
    <property type="match status" value="1"/>
</dbReference>
<protein>
    <submittedName>
        <fullName evidence="12">Rnf128 protein</fullName>
    </submittedName>
</protein>
<evidence type="ECO:0000313" key="13">
    <source>
        <dbReference type="Proteomes" id="UP000601435"/>
    </source>
</evidence>
<evidence type="ECO:0000259" key="11">
    <source>
        <dbReference type="PROSITE" id="PS50089"/>
    </source>
</evidence>
<comment type="caution">
    <text evidence="12">The sequence shown here is derived from an EMBL/GenBank/DDBJ whole genome shotgun (WGS) entry which is preliminary data.</text>
</comment>
<feature type="transmembrane region" description="Helical" evidence="10">
    <location>
        <begin position="173"/>
        <end position="193"/>
    </location>
</feature>
<dbReference type="CDD" id="cd16454">
    <property type="entry name" value="RING-H2_PA-TM-RING"/>
    <property type="match status" value="1"/>
</dbReference>
<evidence type="ECO:0000256" key="2">
    <source>
        <dbReference type="ARBA" id="ARBA00022692"/>
    </source>
</evidence>
<evidence type="ECO:0000256" key="9">
    <source>
        <dbReference type="SAM" id="MobiDB-lite"/>
    </source>
</evidence>
<reference evidence="12" key="1">
    <citation type="submission" date="2021-02" db="EMBL/GenBank/DDBJ databases">
        <authorList>
            <person name="Dougan E. K."/>
            <person name="Rhodes N."/>
            <person name="Thang M."/>
            <person name="Chan C."/>
        </authorList>
    </citation>
    <scope>NUCLEOTIDE SEQUENCE</scope>
</reference>
<dbReference type="PANTHER" id="PTHR46539:SF1">
    <property type="entry name" value="E3 UBIQUITIN-PROTEIN LIGASE ATL42"/>
    <property type="match status" value="1"/>
</dbReference>
<feature type="non-terminal residue" evidence="12">
    <location>
        <position position="1"/>
    </location>
</feature>
<evidence type="ECO:0000256" key="7">
    <source>
        <dbReference type="ARBA" id="ARBA00023136"/>
    </source>
</evidence>
<keyword evidence="6 10" id="KW-1133">Transmembrane helix</keyword>
<dbReference type="EMBL" id="CAJNJA010010948">
    <property type="protein sequence ID" value="CAE7264666.1"/>
    <property type="molecule type" value="Genomic_DNA"/>
</dbReference>
<gene>
    <name evidence="12" type="primary">rnf128</name>
    <name evidence="12" type="ORF">SNEC2469_LOCUS6169</name>
</gene>
<keyword evidence="5" id="KW-0862">Zinc</keyword>
<dbReference type="SMART" id="SM00184">
    <property type="entry name" value="RING"/>
    <property type="match status" value="1"/>
</dbReference>
<evidence type="ECO:0000256" key="4">
    <source>
        <dbReference type="ARBA" id="ARBA00022771"/>
    </source>
</evidence>
<dbReference type="Proteomes" id="UP000601435">
    <property type="component" value="Unassembled WGS sequence"/>
</dbReference>
<dbReference type="OrthoDB" id="418975at2759"/>
<keyword evidence="7 10" id="KW-0472">Membrane</keyword>
<evidence type="ECO:0000256" key="5">
    <source>
        <dbReference type="ARBA" id="ARBA00022833"/>
    </source>
</evidence>
<keyword evidence="3" id="KW-0479">Metal-binding</keyword>
<dbReference type="InterPro" id="IPR013083">
    <property type="entry name" value="Znf_RING/FYVE/PHD"/>
</dbReference>
<dbReference type="SUPFAM" id="SSF57850">
    <property type="entry name" value="RING/U-box"/>
    <property type="match status" value="1"/>
</dbReference>
<evidence type="ECO:0000256" key="6">
    <source>
        <dbReference type="ARBA" id="ARBA00022989"/>
    </source>
</evidence>
<dbReference type="GO" id="GO:0016020">
    <property type="term" value="C:membrane"/>
    <property type="evidence" value="ECO:0007669"/>
    <property type="project" value="UniProtKB-SubCell"/>
</dbReference>
<name>A0A812MFS4_9DINO</name>
<keyword evidence="13" id="KW-1185">Reference proteome</keyword>
<dbReference type="Pfam" id="PF13639">
    <property type="entry name" value="zf-RING_2"/>
    <property type="match status" value="1"/>
</dbReference>
<dbReference type="AlphaFoldDB" id="A0A812MFS4"/>
<dbReference type="GO" id="GO:0008270">
    <property type="term" value="F:zinc ion binding"/>
    <property type="evidence" value="ECO:0007669"/>
    <property type="project" value="UniProtKB-KW"/>
</dbReference>
<evidence type="ECO:0000256" key="10">
    <source>
        <dbReference type="SAM" id="Phobius"/>
    </source>
</evidence>
<dbReference type="Gene3D" id="3.30.40.10">
    <property type="entry name" value="Zinc/RING finger domain, C3HC4 (zinc finger)"/>
    <property type="match status" value="1"/>
</dbReference>
<feature type="region of interest" description="Disordered" evidence="9">
    <location>
        <begin position="297"/>
        <end position="340"/>
    </location>
</feature>
<keyword evidence="2 10" id="KW-0812">Transmembrane</keyword>
<comment type="subcellular location">
    <subcellularLocation>
        <location evidence="1">Membrane</location>
    </subcellularLocation>
</comment>
<feature type="domain" description="RING-type" evidence="11">
    <location>
        <begin position="240"/>
        <end position="281"/>
    </location>
</feature>
<accession>A0A812MFS4</accession>